<dbReference type="CDD" id="cd06582">
    <property type="entry name" value="TM_PBP1_LivH_like"/>
    <property type="match status" value="1"/>
</dbReference>
<feature type="transmembrane region" description="Helical" evidence="9">
    <location>
        <begin position="6"/>
        <end position="28"/>
    </location>
</feature>
<keyword evidence="3" id="KW-1003">Cell membrane</keyword>
<evidence type="ECO:0000256" key="3">
    <source>
        <dbReference type="ARBA" id="ARBA00022475"/>
    </source>
</evidence>
<evidence type="ECO:0000256" key="5">
    <source>
        <dbReference type="ARBA" id="ARBA00022970"/>
    </source>
</evidence>
<dbReference type="OrthoDB" id="7264436at2"/>
<evidence type="ECO:0000256" key="4">
    <source>
        <dbReference type="ARBA" id="ARBA00022692"/>
    </source>
</evidence>
<gene>
    <name evidence="10" type="ORF">Asru_0119_09</name>
</gene>
<dbReference type="Pfam" id="PF02653">
    <property type="entry name" value="BPD_transp_2"/>
    <property type="match status" value="1"/>
</dbReference>
<comment type="similarity">
    <text evidence="8">Belongs to the binding-protein-dependent transport system permease family. LivHM subfamily.</text>
</comment>
<keyword evidence="6 9" id="KW-1133">Transmembrane helix</keyword>
<evidence type="ECO:0000256" key="6">
    <source>
        <dbReference type="ARBA" id="ARBA00022989"/>
    </source>
</evidence>
<dbReference type="PANTHER" id="PTHR11795:SF450">
    <property type="entry name" value="ABC TRANSPORTER PERMEASE PROTEIN"/>
    <property type="match status" value="1"/>
</dbReference>
<protein>
    <submittedName>
        <fullName evidence="10">Innermembrane translocator</fullName>
    </submittedName>
</protein>
<evidence type="ECO:0000256" key="1">
    <source>
        <dbReference type="ARBA" id="ARBA00004651"/>
    </source>
</evidence>
<comment type="subcellular location">
    <subcellularLocation>
        <location evidence="1">Cell membrane</location>
        <topology evidence="1">Multi-pass membrane protein</topology>
    </subcellularLocation>
</comment>
<dbReference type="EMBL" id="BANB01000119">
    <property type="protein sequence ID" value="GAN76563.1"/>
    <property type="molecule type" value="Genomic_DNA"/>
</dbReference>
<dbReference type="GO" id="GO:0005886">
    <property type="term" value="C:plasma membrane"/>
    <property type="evidence" value="ECO:0007669"/>
    <property type="project" value="UniProtKB-SubCell"/>
</dbReference>
<evidence type="ECO:0000313" key="10">
    <source>
        <dbReference type="EMBL" id="GAN76563.1"/>
    </source>
</evidence>
<organism evidence="10 11">
    <name type="scientific">Acidisphaera rubrifaciens HS-AP3</name>
    <dbReference type="NCBI Taxonomy" id="1231350"/>
    <lineage>
        <taxon>Bacteria</taxon>
        <taxon>Pseudomonadati</taxon>
        <taxon>Pseudomonadota</taxon>
        <taxon>Alphaproteobacteria</taxon>
        <taxon>Acetobacterales</taxon>
        <taxon>Acetobacteraceae</taxon>
        <taxon>Acidisphaera</taxon>
    </lineage>
</organism>
<dbReference type="GO" id="GO:0006865">
    <property type="term" value="P:amino acid transport"/>
    <property type="evidence" value="ECO:0007669"/>
    <property type="project" value="UniProtKB-KW"/>
</dbReference>
<feature type="transmembrane region" description="Helical" evidence="9">
    <location>
        <begin position="64"/>
        <end position="87"/>
    </location>
</feature>
<feature type="transmembrane region" description="Helical" evidence="9">
    <location>
        <begin position="99"/>
        <end position="120"/>
    </location>
</feature>
<dbReference type="RefSeq" id="WP_048860398.1">
    <property type="nucleotide sequence ID" value="NZ_BANB01000119.1"/>
</dbReference>
<evidence type="ECO:0000256" key="9">
    <source>
        <dbReference type="SAM" id="Phobius"/>
    </source>
</evidence>
<dbReference type="InterPro" id="IPR052157">
    <property type="entry name" value="BCAA_transport_permease"/>
</dbReference>
<keyword evidence="2" id="KW-0813">Transport</keyword>
<feature type="transmembrane region" description="Helical" evidence="9">
    <location>
        <begin position="261"/>
        <end position="282"/>
    </location>
</feature>
<dbReference type="InterPro" id="IPR001851">
    <property type="entry name" value="ABC_transp_permease"/>
</dbReference>
<name>A0A0D6P5S6_9PROT</name>
<dbReference type="GO" id="GO:0022857">
    <property type="term" value="F:transmembrane transporter activity"/>
    <property type="evidence" value="ECO:0007669"/>
    <property type="project" value="InterPro"/>
</dbReference>
<evidence type="ECO:0000313" key="11">
    <source>
        <dbReference type="Proteomes" id="UP000032680"/>
    </source>
</evidence>
<dbReference type="PANTHER" id="PTHR11795">
    <property type="entry name" value="BRANCHED-CHAIN AMINO ACID TRANSPORT SYSTEM PERMEASE PROTEIN LIVH"/>
    <property type="match status" value="1"/>
</dbReference>
<dbReference type="Proteomes" id="UP000032680">
    <property type="component" value="Unassembled WGS sequence"/>
</dbReference>
<keyword evidence="11" id="KW-1185">Reference proteome</keyword>
<evidence type="ECO:0000256" key="7">
    <source>
        <dbReference type="ARBA" id="ARBA00023136"/>
    </source>
</evidence>
<evidence type="ECO:0000256" key="2">
    <source>
        <dbReference type="ARBA" id="ARBA00022448"/>
    </source>
</evidence>
<sequence length="291" mass="30233">MLTLQILIDGFAISSLYALGAVGFTLIFGVCGVLNLSHGAIMVAAAVAAWVFAGTYGAGPVGGALGGVVVGLVVAYVTYGLIVRPIQRSRLIPHEEKEIFVLTSTLLWGIMIQEAIAYFFTSNPKTVPPVIPGVINIAGVRTPTNELLTAVVSLGAIGLLWVLVNGTRRGRALLAAAINPRGLTLLGFELDRIYLLVWTIYGLLTGIAGVLLGAFLGVSSDNVGTLTASAFSIVVLGGLGSVSGSLVAAFVVGYLETCTAYLVSPTIRTVPVLLLLVAVVYVRPQGLLGRR</sequence>
<feature type="transmembrane region" description="Helical" evidence="9">
    <location>
        <begin position="40"/>
        <end position="58"/>
    </location>
</feature>
<feature type="transmembrane region" description="Helical" evidence="9">
    <location>
        <begin position="230"/>
        <end position="255"/>
    </location>
</feature>
<accession>A0A0D6P5S6</accession>
<keyword evidence="5" id="KW-0029">Amino-acid transport</keyword>
<keyword evidence="4 9" id="KW-0812">Transmembrane</keyword>
<comment type="caution">
    <text evidence="10">The sequence shown here is derived from an EMBL/GenBank/DDBJ whole genome shotgun (WGS) entry which is preliminary data.</text>
</comment>
<feature type="transmembrane region" description="Helical" evidence="9">
    <location>
        <begin position="194"/>
        <end position="218"/>
    </location>
</feature>
<dbReference type="AlphaFoldDB" id="A0A0D6P5S6"/>
<proteinExistence type="inferred from homology"/>
<keyword evidence="7 9" id="KW-0472">Membrane</keyword>
<feature type="transmembrane region" description="Helical" evidence="9">
    <location>
        <begin position="147"/>
        <end position="164"/>
    </location>
</feature>
<reference evidence="10 11" key="1">
    <citation type="submission" date="2012-11" db="EMBL/GenBank/DDBJ databases">
        <title>Whole genome sequence of Acidisphaera rubrifaciens HS-AP3.</title>
        <authorList>
            <person name="Azuma Y."/>
            <person name="Higashiura N."/>
            <person name="Hirakawa H."/>
            <person name="Matsushita K."/>
        </authorList>
    </citation>
    <scope>NUCLEOTIDE SEQUENCE [LARGE SCALE GENOMIC DNA]</scope>
    <source>
        <strain evidence="10 11">HS-AP3</strain>
    </source>
</reference>
<evidence type="ECO:0000256" key="8">
    <source>
        <dbReference type="ARBA" id="ARBA00037998"/>
    </source>
</evidence>